<organism evidence="1 2">
    <name type="scientific">Geojedonia litorea</name>
    <dbReference type="NCBI Taxonomy" id="1268269"/>
    <lineage>
        <taxon>Bacteria</taxon>
        <taxon>Pseudomonadati</taxon>
        <taxon>Bacteroidota</taxon>
        <taxon>Flavobacteriia</taxon>
        <taxon>Flavobacteriales</taxon>
        <taxon>Flavobacteriaceae</taxon>
        <taxon>Geojedonia</taxon>
    </lineage>
</organism>
<accession>A0ABV9N7R0</accession>
<reference evidence="2" key="1">
    <citation type="journal article" date="2019" name="Int. J. Syst. Evol. Microbiol.">
        <title>The Global Catalogue of Microorganisms (GCM) 10K type strain sequencing project: providing services to taxonomists for standard genome sequencing and annotation.</title>
        <authorList>
            <consortium name="The Broad Institute Genomics Platform"/>
            <consortium name="The Broad Institute Genome Sequencing Center for Infectious Disease"/>
            <person name="Wu L."/>
            <person name="Ma J."/>
        </authorList>
    </citation>
    <scope>NUCLEOTIDE SEQUENCE [LARGE SCALE GENOMIC DNA]</scope>
    <source>
        <strain evidence="2">CCUG 63682</strain>
    </source>
</reference>
<dbReference type="EMBL" id="JBHSGP010000014">
    <property type="protein sequence ID" value="MFC4722628.1"/>
    <property type="molecule type" value="Genomic_DNA"/>
</dbReference>
<dbReference type="Proteomes" id="UP001595953">
    <property type="component" value="Unassembled WGS sequence"/>
</dbReference>
<keyword evidence="2" id="KW-1185">Reference proteome</keyword>
<gene>
    <name evidence="1" type="ORF">ACFO5O_09865</name>
</gene>
<evidence type="ECO:0000313" key="2">
    <source>
        <dbReference type="Proteomes" id="UP001595953"/>
    </source>
</evidence>
<sequence length="76" mass="8748">MKSVSPIYPIYKNSPPVFTVHRSVYPIVPYSQAEKLTKKLVVLGIKAKFVTIPIGKHVKFTKDEKKMWDFLKELGL</sequence>
<name>A0ABV9N7R0_9FLAO</name>
<proteinExistence type="predicted"/>
<dbReference type="SUPFAM" id="SSF53474">
    <property type="entry name" value="alpha/beta-Hydrolases"/>
    <property type="match status" value="1"/>
</dbReference>
<dbReference type="RefSeq" id="WP_387963301.1">
    <property type="nucleotide sequence ID" value="NZ_JBHSGP010000014.1"/>
</dbReference>
<dbReference type="InterPro" id="IPR029058">
    <property type="entry name" value="AB_hydrolase_fold"/>
</dbReference>
<evidence type="ECO:0000313" key="1">
    <source>
        <dbReference type="EMBL" id="MFC4722628.1"/>
    </source>
</evidence>
<comment type="caution">
    <text evidence="1">The sequence shown here is derived from an EMBL/GenBank/DDBJ whole genome shotgun (WGS) entry which is preliminary data.</text>
</comment>
<protein>
    <submittedName>
        <fullName evidence="1">Uncharacterized protein</fullName>
    </submittedName>
</protein>
<dbReference type="Gene3D" id="3.40.50.1820">
    <property type="entry name" value="alpha/beta hydrolase"/>
    <property type="match status" value="1"/>
</dbReference>